<sequence>MGAPAGTAAVSMPFVPAGTPATDEPEVEPMTRYLPRTTEDGAARDAVRLLCFPYAGGGASAYGRWQRGLDAHGAGVHVLPVQLPGREGRVNEERFTALKALVDDLDEQLDDVLSRPHVFYGHSMGALIACTLTLRRQQRGAPLPLALVLGAYRAPHLPAPTVIEPEADDEQLARRLIELGGIPEALTKYPDFLRALLPVARDDLLMCRDSEASTYDQLLQVPLHLFAGHRDRLVSVPEVAAWRLHAGRGSELRTMPGGHFFLRDDEPLFLGELSAVLRRYAQSVACAGVPV</sequence>
<keyword evidence="4" id="KW-1185">Reference proteome</keyword>
<dbReference type="PANTHER" id="PTHR11487">
    <property type="entry name" value="THIOESTERASE"/>
    <property type="match status" value="1"/>
</dbReference>
<evidence type="ECO:0000256" key="1">
    <source>
        <dbReference type="ARBA" id="ARBA00007169"/>
    </source>
</evidence>
<feature type="domain" description="Thioesterase" evidence="2">
    <location>
        <begin position="48"/>
        <end position="264"/>
    </location>
</feature>
<organism evidence="3 4">
    <name type="scientific">Streptomyces daqingensis</name>
    <dbReference type="NCBI Taxonomy" id="1472640"/>
    <lineage>
        <taxon>Bacteria</taxon>
        <taxon>Bacillati</taxon>
        <taxon>Actinomycetota</taxon>
        <taxon>Actinomycetes</taxon>
        <taxon>Kitasatosporales</taxon>
        <taxon>Streptomycetaceae</taxon>
        <taxon>Streptomyces</taxon>
    </lineage>
</organism>
<evidence type="ECO:0000313" key="4">
    <source>
        <dbReference type="Proteomes" id="UP000631535"/>
    </source>
</evidence>
<evidence type="ECO:0000259" key="2">
    <source>
        <dbReference type="Pfam" id="PF00975"/>
    </source>
</evidence>
<proteinExistence type="inferred from homology"/>
<dbReference type="PANTHER" id="PTHR11487:SF0">
    <property type="entry name" value="S-ACYL FATTY ACID SYNTHASE THIOESTERASE, MEDIUM CHAIN"/>
    <property type="match status" value="1"/>
</dbReference>
<dbReference type="InterPro" id="IPR001031">
    <property type="entry name" value="Thioesterase"/>
</dbReference>
<comment type="similarity">
    <text evidence="1">Belongs to the thioesterase family.</text>
</comment>
<name>A0ABQ2MG27_9ACTN</name>
<dbReference type="SUPFAM" id="SSF53474">
    <property type="entry name" value="alpha/beta-Hydrolases"/>
    <property type="match status" value="1"/>
</dbReference>
<dbReference type="EMBL" id="BMMP01000010">
    <property type="protein sequence ID" value="GGO51188.1"/>
    <property type="molecule type" value="Genomic_DNA"/>
</dbReference>
<protein>
    <submittedName>
        <fullName evidence="3">Thioesterase</fullName>
    </submittedName>
</protein>
<dbReference type="Proteomes" id="UP000631535">
    <property type="component" value="Unassembled WGS sequence"/>
</dbReference>
<accession>A0ABQ2MG27</accession>
<gene>
    <name evidence="3" type="ORF">GCM10012287_32630</name>
</gene>
<evidence type="ECO:0000313" key="3">
    <source>
        <dbReference type="EMBL" id="GGO51188.1"/>
    </source>
</evidence>
<comment type="caution">
    <text evidence="3">The sequence shown here is derived from an EMBL/GenBank/DDBJ whole genome shotgun (WGS) entry which is preliminary data.</text>
</comment>
<dbReference type="InterPro" id="IPR012223">
    <property type="entry name" value="TEII"/>
</dbReference>
<dbReference type="Pfam" id="PF00975">
    <property type="entry name" value="Thioesterase"/>
    <property type="match status" value="1"/>
</dbReference>
<reference evidence="4" key="1">
    <citation type="journal article" date="2019" name="Int. J. Syst. Evol. Microbiol.">
        <title>The Global Catalogue of Microorganisms (GCM) 10K type strain sequencing project: providing services to taxonomists for standard genome sequencing and annotation.</title>
        <authorList>
            <consortium name="The Broad Institute Genomics Platform"/>
            <consortium name="The Broad Institute Genome Sequencing Center for Infectious Disease"/>
            <person name="Wu L."/>
            <person name="Ma J."/>
        </authorList>
    </citation>
    <scope>NUCLEOTIDE SEQUENCE [LARGE SCALE GENOMIC DNA]</scope>
    <source>
        <strain evidence="4">CGMCC 4.7178</strain>
    </source>
</reference>
<dbReference type="InterPro" id="IPR029058">
    <property type="entry name" value="AB_hydrolase_fold"/>
</dbReference>
<dbReference type="Gene3D" id="3.40.50.1820">
    <property type="entry name" value="alpha/beta hydrolase"/>
    <property type="match status" value="1"/>
</dbReference>